<proteinExistence type="predicted"/>
<keyword evidence="4" id="KW-1185">Reference proteome</keyword>
<protein>
    <recommendedName>
        <fullName evidence="2">CREG-like beta-barrel domain-containing protein</fullName>
    </recommendedName>
</protein>
<feature type="chain" id="PRO_5021378135" description="CREG-like beta-barrel domain-containing protein" evidence="1">
    <location>
        <begin position="22"/>
        <end position="218"/>
    </location>
</feature>
<evidence type="ECO:0000259" key="2">
    <source>
        <dbReference type="Pfam" id="PF13883"/>
    </source>
</evidence>
<dbReference type="InterPro" id="IPR055343">
    <property type="entry name" value="CREG_beta-barrel"/>
</dbReference>
<accession>A0A507DS09</accession>
<dbReference type="Pfam" id="PF13883">
    <property type="entry name" value="CREG_beta-barrel"/>
    <property type="match status" value="1"/>
</dbReference>
<feature type="signal peptide" evidence="1">
    <location>
        <begin position="1"/>
        <end position="21"/>
    </location>
</feature>
<dbReference type="InterPro" id="IPR012349">
    <property type="entry name" value="Split_barrel_FMN-bd"/>
</dbReference>
<evidence type="ECO:0000256" key="1">
    <source>
        <dbReference type="SAM" id="SignalP"/>
    </source>
</evidence>
<dbReference type="Proteomes" id="UP000318582">
    <property type="component" value="Unassembled WGS sequence"/>
</dbReference>
<dbReference type="STRING" id="109895.A0A507DS09"/>
<dbReference type="SUPFAM" id="SSF50475">
    <property type="entry name" value="FMN-binding split barrel"/>
    <property type="match status" value="1"/>
</dbReference>
<sequence length="218" mass="23865">MLFRQTCLCFLIALFGITVTAERNAKESALLARKLVASAKLGDIGTIMAHNPTDDTDIVGLPFSTPEYIADDCPSSGDILVYLVTWGTHARNARVNPAASITIAHPDFINPPKDSRGSLDEARVAIVGNLERISGEEVVEEARKCFVAAHPDAATFPHSSAYYRLKATGIRWIGGFGDRHFNGWVPAEWYHDASIADEVTATPLNLQPRAHPRRRTTI</sequence>
<name>A0A507DS09_9FUNG</name>
<gene>
    <name evidence="3" type="ORF">PhCBS80983_g05985</name>
</gene>
<dbReference type="PANTHER" id="PTHR37273">
    <property type="entry name" value="CHROMOSOME 8, WHOLE GENOME SHOTGUN SEQUENCE"/>
    <property type="match status" value="1"/>
</dbReference>
<evidence type="ECO:0000313" key="3">
    <source>
        <dbReference type="EMBL" id="TPX54251.1"/>
    </source>
</evidence>
<dbReference type="PANTHER" id="PTHR37273:SF1">
    <property type="entry name" value="ADL397C-AP"/>
    <property type="match status" value="1"/>
</dbReference>
<dbReference type="EMBL" id="QEAQ01000163">
    <property type="protein sequence ID" value="TPX54251.1"/>
    <property type="molecule type" value="Genomic_DNA"/>
</dbReference>
<dbReference type="Gene3D" id="2.30.110.10">
    <property type="entry name" value="Electron Transport, Fmn-binding Protein, Chain A"/>
    <property type="match status" value="1"/>
</dbReference>
<evidence type="ECO:0000313" key="4">
    <source>
        <dbReference type="Proteomes" id="UP000318582"/>
    </source>
</evidence>
<comment type="caution">
    <text evidence="3">The sequence shown here is derived from an EMBL/GenBank/DDBJ whole genome shotgun (WGS) entry which is preliminary data.</text>
</comment>
<reference evidence="3 4" key="1">
    <citation type="journal article" date="2019" name="Sci. Rep.">
        <title>Comparative genomics of chytrid fungi reveal insights into the obligate biotrophic and pathogenic lifestyle of Synchytrium endobioticum.</title>
        <authorList>
            <person name="van de Vossenberg B.T.L.H."/>
            <person name="Warris S."/>
            <person name="Nguyen H.D.T."/>
            <person name="van Gent-Pelzer M.P.E."/>
            <person name="Joly D.L."/>
            <person name="van de Geest H.C."/>
            <person name="Bonants P.J.M."/>
            <person name="Smith D.S."/>
            <person name="Levesque C.A."/>
            <person name="van der Lee T.A.J."/>
        </authorList>
    </citation>
    <scope>NUCLEOTIDE SEQUENCE [LARGE SCALE GENOMIC DNA]</scope>
    <source>
        <strain evidence="3 4">CBS 809.83</strain>
    </source>
</reference>
<keyword evidence="1" id="KW-0732">Signal</keyword>
<dbReference type="AlphaFoldDB" id="A0A507DS09"/>
<feature type="domain" description="CREG-like beta-barrel" evidence="2">
    <location>
        <begin position="25"/>
        <end position="191"/>
    </location>
</feature>
<organism evidence="3 4">
    <name type="scientific">Powellomyces hirtus</name>
    <dbReference type="NCBI Taxonomy" id="109895"/>
    <lineage>
        <taxon>Eukaryota</taxon>
        <taxon>Fungi</taxon>
        <taxon>Fungi incertae sedis</taxon>
        <taxon>Chytridiomycota</taxon>
        <taxon>Chytridiomycota incertae sedis</taxon>
        <taxon>Chytridiomycetes</taxon>
        <taxon>Spizellomycetales</taxon>
        <taxon>Powellomycetaceae</taxon>
        <taxon>Powellomyces</taxon>
    </lineage>
</organism>